<dbReference type="SMART" id="SM00388">
    <property type="entry name" value="HisKA"/>
    <property type="match status" value="1"/>
</dbReference>
<keyword evidence="4" id="KW-0805">Transcription regulation</keyword>
<dbReference type="OrthoDB" id="1522078at2"/>
<dbReference type="GO" id="GO:0003700">
    <property type="term" value="F:DNA-binding transcription factor activity"/>
    <property type="evidence" value="ECO:0007669"/>
    <property type="project" value="InterPro"/>
</dbReference>
<dbReference type="CDD" id="cd00082">
    <property type="entry name" value="HisKA"/>
    <property type="match status" value="1"/>
</dbReference>
<feature type="domain" description="HTH araC/xylS-type" evidence="10">
    <location>
        <begin position="880"/>
        <end position="979"/>
    </location>
</feature>
<evidence type="ECO:0000256" key="7">
    <source>
        <dbReference type="PROSITE-ProRule" id="PRU00169"/>
    </source>
</evidence>
<evidence type="ECO:0000256" key="6">
    <source>
        <dbReference type="ARBA" id="ARBA00023163"/>
    </source>
</evidence>
<protein>
    <recommendedName>
        <fullName evidence="2">histidine kinase</fullName>
        <ecNumber evidence="2">2.7.13.3</ecNumber>
    </recommendedName>
</protein>
<dbReference type="PROSITE" id="PS50293">
    <property type="entry name" value="TPR_REGION"/>
    <property type="match status" value="1"/>
</dbReference>
<evidence type="ECO:0000256" key="5">
    <source>
        <dbReference type="ARBA" id="ARBA00023125"/>
    </source>
</evidence>
<name>A0A5J4IWH6_9FLAO</name>
<dbReference type="GO" id="GO:0000155">
    <property type="term" value="F:phosphorelay sensor kinase activity"/>
    <property type="evidence" value="ECO:0007669"/>
    <property type="project" value="InterPro"/>
</dbReference>
<accession>A0A5J4IWH6</accession>
<proteinExistence type="predicted"/>
<dbReference type="PANTHER" id="PTHR43547">
    <property type="entry name" value="TWO-COMPONENT HISTIDINE KINASE"/>
    <property type="match status" value="1"/>
</dbReference>
<keyword evidence="6" id="KW-0804">Transcription</keyword>
<dbReference type="InterPro" id="IPR019734">
    <property type="entry name" value="TPR_rpt"/>
</dbReference>
<dbReference type="SUPFAM" id="SSF48452">
    <property type="entry name" value="TPR-like"/>
    <property type="match status" value="2"/>
</dbReference>
<dbReference type="InterPro" id="IPR003594">
    <property type="entry name" value="HATPase_dom"/>
</dbReference>
<feature type="domain" description="Response regulatory" evidence="12">
    <location>
        <begin position="733"/>
        <end position="848"/>
    </location>
</feature>
<feature type="signal peptide" evidence="9">
    <location>
        <begin position="1"/>
        <end position="20"/>
    </location>
</feature>
<organism evidence="13 14">
    <name type="scientific">Patiriisocius marinus</name>
    <dbReference type="NCBI Taxonomy" id="1397112"/>
    <lineage>
        <taxon>Bacteria</taxon>
        <taxon>Pseudomonadati</taxon>
        <taxon>Bacteroidota</taxon>
        <taxon>Flavobacteriia</taxon>
        <taxon>Flavobacteriales</taxon>
        <taxon>Flavobacteriaceae</taxon>
        <taxon>Patiriisocius</taxon>
    </lineage>
</organism>
<keyword evidence="14" id="KW-1185">Reference proteome</keyword>
<dbReference type="PROSITE" id="PS50109">
    <property type="entry name" value="HIS_KIN"/>
    <property type="match status" value="1"/>
</dbReference>
<dbReference type="InterPro" id="IPR036890">
    <property type="entry name" value="HATPase_C_sf"/>
</dbReference>
<gene>
    <name evidence="13" type="ORF">ULMA_00790</name>
</gene>
<dbReference type="InterPro" id="IPR009057">
    <property type="entry name" value="Homeodomain-like_sf"/>
</dbReference>
<dbReference type="EC" id="2.7.13.3" evidence="2"/>
<keyword evidence="5" id="KW-0238">DNA-binding</keyword>
<evidence type="ECO:0000256" key="1">
    <source>
        <dbReference type="ARBA" id="ARBA00000085"/>
    </source>
</evidence>
<keyword evidence="9" id="KW-0732">Signal</keyword>
<dbReference type="InterPro" id="IPR004358">
    <property type="entry name" value="Sig_transdc_His_kin-like_C"/>
</dbReference>
<dbReference type="Gene3D" id="3.30.565.10">
    <property type="entry name" value="Histidine kinase-like ATPase, C-terminal domain"/>
    <property type="match status" value="1"/>
</dbReference>
<dbReference type="CDD" id="cd17574">
    <property type="entry name" value="REC_OmpR"/>
    <property type="match status" value="1"/>
</dbReference>
<dbReference type="SMART" id="SM00387">
    <property type="entry name" value="HATPase_c"/>
    <property type="match status" value="1"/>
</dbReference>
<dbReference type="EMBL" id="BKCG01000001">
    <property type="protein sequence ID" value="GER57971.1"/>
    <property type="molecule type" value="Genomic_DNA"/>
</dbReference>
<dbReference type="SUPFAM" id="SSF52172">
    <property type="entry name" value="CheY-like"/>
    <property type="match status" value="1"/>
</dbReference>
<evidence type="ECO:0000313" key="14">
    <source>
        <dbReference type="Proteomes" id="UP000326509"/>
    </source>
</evidence>
<dbReference type="SUPFAM" id="SSF46689">
    <property type="entry name" value="Homeodomain-like"/>
    <property type="match status" value="1"/>
</dbReference>
<dbReference type="GO" id="GO:0043565">
    <property type="term" value="F:sequence-specific DNA binding"/>
    <property type="evidence" value="ECO:0007669"/>
    <property type="project" value="InterPro"/>
</dbReference>
<evidence type="ECO:0000256" key="9">
    <source>
        <dbReference type="SAM" id="SignalP"/>
    </source>
</evidence>
<evidence type="ECO:0000259" key="10">
    <source>
        <dbReference type="PROSITE" id="PS01124"/>
    </source>
</evidence>
<feature type="modified residue" description="4-aspartylphosphate" evidence="7">
    <location>
        <position position="781"/>
    </location>
</feature>
<feature type="repeat" description="TPR" evidence="8">
    <location>
        <begin position="74"/>
        <end position="107"/>
    </location>
</feature>
<keyword evidence="3 7" id="KW-0597">Phosphoprotein</keyword>
<dbReference type="Pfam" id="PF00512">
    <property type="entry name" value="HisKA"/>
    <property type="match status" value="1"/>
</dbReference>
<comment type="catalytic activity">
    <reaction evidence="1">
        <text>ATP + protein L-histidine = ADP + protein N-phospho-L-histidine.</text>
        <dbReference type="EC" id="2.7.13.3"/>
    </reaction>
</comment>
<dbReference type="PROSITE" id="PS00041">
    <property type="entry name" value="HTH_ARAC_FAMILY_1"/>
    <property type="match status" value="1"/>
</dbReference>
<feature type="chain" id="PRO_5023834363" description="histidine kinase" evidence="9">
    <location>
        <begin position="21"/>
        <end position="985"/>
    </location>
</feature>
<sequence>MKKLLYLSSLLLSVFCIAQKQPYVEIISEQDSLEIINYRTKLAQYVNPIPDSAFFYGRKIRTTATNLNYGKGIADADYLLGACFKRVQQNDSALIYFNKSLKLSKELDYNIGKGRAYNNLGRTYYLLGEMEKSITASKNAIASIKNSGPTEDMIIADSHTALATAYSRKNDMNNAITQLLKVDSMHQKAALRPDVIAAAYQNLGNIYLELEEYPTAINQFEKANSEFTKLPEGASQFYKNTTNIFLGKAYLQTEKIKIADSLLSTSYVYFKKAEDQRLVAEIAHYLGQLELKKNNLKKAEIFFTESFTNHKDNNRPFEAAQGALEIVKLELSKNNLKKARYYLEEARVLNIDAQNSKLTQELLFYKAQILSLQGNFKEAYAYSNKAKRLQDSLQRIQSSEKIKEIEAIYETESKDREIKLLTSQKKLAEQQKTNQRNLLLGGLCITSILGLFFFFQYKNRQKIHKKLQELDIAKSTFFANISHEFRTPLTLIKGPIEDQLENGTLTFSERKNLTSAKQNAQRLESLVKQLLGLSKLESGTFKLKVQAGNLSEFLKAQAAFFIYKSQENAIKFVSSISTLNEMAWFDRDVLEKVCVNLLGNAFKYTPINGSIHFNGTLEDGIYKISVKNSGTYLNDDETSKIFERFYQTDPNNPGTGIGLALTKELITLHKGIIKVTSNHETGTEFIIYLPYQKSAFNIDEIVDSPHIEFTSEIAKNIDETLLSKSTSKEDAPILHIIEDTIDIRNYVNSIFNETFIVNESANGNDGIESATTNIPDIIICDIMMPGIDGFEVTKQLKSNPITAHIPIILLTAKVEDADKIKGNNIGADAYVSKPFNSQLLKAQVHNLLENRRKLQERFSQEVILRPKEIEITSAEEQFLDQLQSTMDKHLTDAEFNATRFHEVMAMSRMQLHRKLKALTGQSTTEFLRSQRLKAATLLLKQDKISISEVGYTVGFNDPSYFAKCFKQEYGLSPTKYAEINSLNTQ</sequence>
<dbReference type="InterPro" id="IPR036097">
    <property type="entry name" value="HisK_dim/P_sf"/>
</dbReference>
<dbReference type="SMART" id="SM00342">
    <property type="entry name" value="HTH_ARAC"/>
    <property type="match status" value="1"/>
</dbReference>
<dbReference type="Gene3D" id="1.10.10.60">
    <property type="entry name" value="Homeodomain-like"/>
    <property type="match status" value="1"/>
</dbReference>
<dbReference type="CDD" id="cd00075">
    <property type="entry name" value="HATPase"/>
    <property type="match status" value="1"/>
</dbReference>
<dbReference type="SMART" id="SM00028">
    <property type="entry name" value="TPR"/>
    <property type="match status" value="6"/>
</dbReference>
<feature type="repeat" description="TPR" evidence="8">
    <location>
        <begin position="197"/>
        <end position="230"/>
    </location>
</feature>
<dbReference type="InterPro" id="IPR003661">
    <property type="entry name" value="HisK_dim/P_dom"/>
</dbReference>
<evidence type="ECO:0000256" key="2">
    <source>
        <dbReference type="ARBA" id="ARBA00012438"/>
    </source>
</evidence>
<reference evidence="13 14" key="1">
    <citation type="submission" date="2019-08" db="EMBL/GenBank/DDBJ databases">
        <title>Draft genome sequence of Ulvibacter marinus type strain NBRC 109484.</title>
        <authorList>
            <person name="Kawano K."/>
            <person name="Ushijima N."/>
            <person name="Kihara M."/>
            <person name="Itoh H."/>
        </authorList>
    </citation>
    <scope>NUCLEOTIDE SEQUENCE [LARGE SCALE GENOMIC DNA]</scope>
    <source>
        <strain evidence="13 14">NBRC 109484</strain>
    </source>
</reference>
<comment type="caution">
    <text evidence="13">The sequence shown here is derived from an EMBL/GenBank/DDBJ whole genome shotgun (WGS) entry which is preliminary data.</text>
</comment>
<dbReference type="PRINTS" id="PR00344">
    <property type="entry name" value="BCTRLSENSOR"/>
</dbReference>
<feature type="domain" description="Histidine kinase" evidence="11">
    <location>
        <begin position="480"/>
        <end position="693"/>
    </location>
</feature>
<dbReference type="InterPro" id="IPR005467">
    <property type="entry name" value="His_kinase_dom"/>
</dbReference>
<dbReference type="PROSITE" id="PS01124">
    <property type="entry name" value="HTH_ARAC_FAMILY_2"/>
    <property type="match status" value="1"/>
</dbReference>
<dbReference type="AlphaFoldDB" id="A0A5J4IWH6"/>
<evidence type="ECO:0000256" key="4">
    <source>
        <dbReference type="ARBA" id="ARBA00023015"/>
    </source>
</evidence>
<dbReference type="Pfam" id="PF12833">
    <property type="entry name" value="HTH_18"/>
    <property type="match status" value="1"/>
</dbReference>
<dbReference type="InterPro" id="IPR011990">
    <property type="entry name" value="TPR-like_helical_dom_sf"/>
</dbReference>
<evidence type="ECO:0000259" key="12">
    <source>
        <dbReference type="PROSITE" id="PS50110"/>
    </source>
</evidence>
<dbReference type="PANTHER" id="PTHR43547:SF2">
    <property type="entry name" value="HYBRID SIGNAL TRANSDUCTION HISTIDINE KINASE C"/>
    <property type="match status" value="1"/>
</dbReference>
<dbReference type="Gene3D" id="3.40.50.2300">
    <property type="match status" value="1"/>
</dbReference>
<dbReference type="SMART" id="SM00448">
    <property type="entry name" value="REC"/>
    <property type="match status" value="1"/>
</dbReference>
<dbReference type="Pfam" id="PF02518">
    <property type="entry name" value="HATPase_c"/>
    <property type="match status" value="1"/>
</dbReference>
<evidence type="ECO:0000313" key="13">
    <source>
        <dbReference type="EMBL" id="GER57971.1"/>
    </source>
</evidence>
<evidence type="ECO:0000256" key="3">
    <source>
        <dbReference type="ARBA" id="ARBA00022553"/>
    </source>
</evidence>
<dbReference type="SUPFAM" id="SSF55874">
    <property type="entry name" value="ATPase domain of HSP90 chaperone/DNA topoisomerase II/histidine kinase"/>
    <property type="match status" value="1"/>
</dbReference>
<dbReference type="Pfam" id="PF13181">
    <property type="entry name" value="TPR_8"/>
    <property type="match status" value="1"/>
</dbReference>
<dbReference type="SUPFAM" id="SSF47384">
    <property type="entry name" value="Homodimeric domain of signal transducing histidine kinase"/>
    <property type="match status" value="1"/>
</dbReference>
<dbReference type="Gene3D" id="1.10.287.130">
    <property type="match status" value="1"/>
</dbReference>
<dbReference type="Proteomes" id="UP000326509">
    <property type="component" value="Unassembled WGS sequence"/>
</dbReference>
<dbReference type="InterPro" id="IPR018062">
    <property type="entry name" value="HTH_AraC-typ_CS"/>
</dbReference>
<dbReference type="PROSITE" id="PS50110">
    <property type="entry name" value="RESPONSE_REGULATORY"/>
    <property type="match status" value="1"/>
</dbReference>
<dbReference type="InterPro" id="IPR011006">
    <property type="entry name" value="CheY-like_superfamily"/>
</dbReference>
<evidence type="ECO:0000256" key="8">
    <source>
        <dbReference type="PROSITE-ProRule" id="PRU00339"/>
    </source>
</evidence>
<dbReference type="Pfam" id="PF00072">
    <property type="entry name" value="Response_reg"/>
    <property type="match status" value="1"/>
</dbReference>
<dbReference type="InterPro" id="IPR018060">
    <property type="entry name" value="HTH_AraC"/>
</dbReference>
<keyword evidence="8" id="KW-0802">TPR repeat</keyword>
<dbReference type="PROSITE" id="PS50005">
    <property type="entry name" value="TPR"/>
    <property type="match status" value="2"/>
</dbReference>
<dbReference type="RefSeq" id="WP_151672074.1">
    <property type="nucleotide sequence ID" value="NZ_BKCG01000001.1"/>
</dbReference>
<dbReference type="Pfam" id="PF13424">
    <property type="entry name" value="TPR_12"/>
    <property type="match status" value="1"/>
</dbReference>
<evidence type="ECO:0000259" key="11">
    <source>
        <dbReference type="PROSITE" id="PS50109"/>
    </source>
</evidence>
<dbReference type="Gene3D" id="1.25.40.10">
    <property type="entry name" value="Tetratricopeptide repeat domain"/>
    <property type="match status" value="3"/>
</dbReference>
<dbReference type="InterPro" id="IPR001789">
    <property type="entry name" value="Sig_transdc_resp-reg_receiver"/>
</dbReference>